<dbReference type="AlphaFoldDB" id="A0A9P8RWP9"/>
<feature type="compositionally biased region" description="Basic and acidic residues" evidence="1">
    <location>
        <begin position="582"/>
        <end position="598"/>
    </location>
</feature>
<gene>
    <name evidence="2" type="ORF">SS50377_26244</name>
</gene>
<name>A0A9P8RWP9_9EUKA</name>
<dbReference type="KEGG" id="ssao:94300267"/>
<dbReference type="RefSeq" id="XP_067762815.1">
    <property type="nucleotide sequence ID" value="XM_067910059.1"/>
</dbReference>
<feature type="region of interest" description="Disordered" evidence="1">
    <location>
        <begin position="578"/>
        <end position="598"/>
    </location>
</feature>
<sequence length="1132" mass="128030">MQYLSVNFCQTKASINHFRCAPPPSPSSDPVLPAHTAAASAVSERHQPALQVVRRAHGLEVRDLLVGEDHHPHAAHGLAAAQHLQVVQLGLHVPRPHHVHEGAAVVQLVDPARAGLVVAQRLHEAQGSVQRHERAEVRVQCRLEASNFLHEARLPGPGVAQDQHGAQLQVLRAASHFWLPGRYYYIIIIIIIINQMEDILQHLHSYYDQLGATDDFILYLPTFITNLLTEECSNIQKFIEKCSKRSKSLTQFWSGCKTYQLPERLIVLCKIYMNQSTLYCFIQDLNKQTISEFYSEFSPLNQLYTQLNDFMHELESEDLSNIAISTEQGDLDILINELATSKIANEQNIKDEDTINNTLNHVSQDQNFEQSKQVDNELHQSVVKSTTQSQNSDSISNLNEIGAVHDNEQIQVQIPSSLPQLQEQLLDFQNDSANAEKLTNLVQCLFQQSKNFNKTVEKIAKQNPNLQCLETWSQLKGQPDKVKTFAQQLCDHQLHEDIIILISAICCTDIVEFLQNHLIQLTVPDPQPSDAAFTYGNDVLCAQITDELIYANDTEHSQTQILSQTLLEPLEIIAGESQKSVSEPENRILDQKSQENENKNEEIRMHPISPIQPPENAPNQQALLSEKLEVQQIPQIVEISLIPQNEQINENLQMSETSQNQQIVKIPKTSEKTETVEIPEISLIPEIQQNLQNLKTNKQKPSIFTQKILNFTDKIQQKTEQIKREIQQSDAYFPPEFSTDFSNSTDIFIDILVEFYREMPPSALAISSLAQLIAFQAIRLQPLQKLLQIAPADSLLYSYAQELKKRTYITSETEKTEFIIQQYMINNTISFLLSELSINFRVEDLAFCLERCDAERFGAFSESLERFGADFTELKAQIDAAKALRKEALLKKFGACGPEIAAVRTREIENFDLNFDFQANDFEELKLIGVENENQSELSVLTEGEISAKTEIEANLCSESSESVQIELVIGREVIQQKEGDENPFQFAFRNTKIFAKFPENSHFSGAFSACKTLEKPEFQAQPGTPPQLSRTLQFQHLYHLSKLGLALQTLAKQGELEYDSILTFHSIEVEIEVAQNANIRELIQQKQREINEILPWVEVACACGRGLQRGVVMCACGRVNCGSCRGLCGCQ</sequence>
<comment type="caution">
    <text evidence="2">The sequence shown here is derived from an EMBL/GenBank/DDBJ whole genome shotgun (WGS) entry which is preliminary data.</text>
</comment>
<keyword evidence="3" id="KW-1185">Reference proteome</keyword>
<dbReference type="Proteomes" id="UP000018208">
    <property type="component" value="Unassembled WGS sequence"/>
</dbReference>
<evidence type="ECO:0000313" key="3">
    <source>
        <dbReference type="Proteomes" id="UP000018208"/>
    </source>
</evidence>
<evidence type="ECO:0000313" key="2">
    <source>
        <dbReference type="EMBL" id="KAH0572042.1"/>
    </source>
</evidence>
<accession>A0A9P8RWP9</accession>
<organism evidence="2 3">
    <name type="scientific">Spironucleus salmonicida</name>
    <dbReference type="NCBI Taxonomy" id="348837"/>
    <lineage>
        <taxon>Eukaryota</taxon>
        <taxon>Metamonada</taxon>
        <taxon>Diplomonadida</taxon>
        <taxon>Hexamitidae</taxon>
        <taxon>Hexamitinae</taxon>
        <taxon>Spironucleus</taxon>
    </lineage>
</organism>
<proteinExistence type="predicted"/>
<dbReference type="EMBL" id="AUWU02000006">
    <property type="protein sequence ID" value="KAH0572042.1"/>
    <property type="molecule type" value="Genomic_DNA"/>
</dbReference>
<evidence type="ECO:0000256" key="1">
    <source>
        <dbReference type="SAM" id="MobiDB-lite"/>
    </source>
</evidence>
<protein>
    <submittedName>
        <fullName evidence="2">Uncharacterized protein</fullName>
    </submittedName>
</protein>
<reference evidence="2 3" key="1">
    <citation type="journal article" date="2014" name="PLoS Genet.">
        <title>The Genome of Spironucleus salmonicida Highlights a Fish Pathogen Adapted to Fluctuating Environments.</title>
        <authorList>
            <person name="Xu F."/>
            <person name="Jerlstrom-Hultqvist J."/>
            <person name="Einarsson E."/>
            <person name="Astvaldsson A."/>
            <person name="Svard S.G."/>
            <person name="Andersson J.O."/>
        </authorList>
    </citation>
    <scope>NUCLEOTIDE SEQUENCE [LARGE SCALE GENOMIC DNA]</scope>
    <source>
        <strain evidence="2 3">ATCC 50377</strain>
    </source>
</reference>
<dbReference type="GeneID" id="94300267"/>